<keyword evidence="1" id="KW-0175">Coiled coil</keyword>
<proteinExistence type="predicted"/>
<dbReference type="EMBL" id="JADGJD010000425">
    <property type="protein sequence ID" value="KAJ3051179.1"/>
    <property type="molecule type" value="Genomic_DNA"/>
</dbReference>
<feature type="compositionally biased region" description="Basic and acidic residues" evidence="2">
    <location>
        <begin position="472"/>
        <end position="494"/>
    </location>
</feature>
<dbReference type="InterPro" id="IPR002035">
    <property type="entry name" value="VWF_A"/>
</dbReference>
<name>A0AAD5SCL8_9FUNG</name>
<dbReference type="GO" id="GO:0004674">
    <property type="term" value="F:protein serine/threonine kinase activity"/>
    <property type="evidence" value="ECO:0007669"/>
    <property type="project" value="TreeGrafter"/>
</dbReference>
<evidence type="ECO:0000256" key="1">
    <source>
        <dbReference type="SAM" id="Coils"/>
    </source>
</evidence>
<dbReference type="Pfam" id="PF00092">
    <property type="entry name" value="VWA"/>
    <property type="match status" value="1"/>
</dbReference>
<dbReference type="Proteomes" id="UP001212841">
    <property type="component" value="Unassembled WGS sequence"/>
</dbReference>
<comment type="caution">
    <text evidence="4">The sequence shown here is derived from an EMBL/GenBank/DDBJ whole genome shotgun (WGS) entry which is preliminary data.</text>
</comment>
<gene>
    <name evidence="4" type="ORF">HK097_007845</name>
</gene>
<dbReference type="CDD" id="cd00198">
    <property type="entry name" value="vWFA"/>
    <property type="match status" value="1"/>
</dbReference>
<protein>
    <recommendedName>
        <fullName evidence="3">VWFA domain-containing protein</fullName>
    </recommendedName>
</protein>
<feature type="coiled-coil region" evidence="1">
    <location>
        <begin position="254"/>
        <end position="281"/>
    </location>
</feature>
<evidence type="ECO:0000259" key="3">
    <source>
        <dbReference type="PROSITE" id="PS50234"/>
    </source>
</evidence>
<dbReference type="InterPro" id="IPR036465">
    <property type="entry name" value="vWFA_dom_sf"/>
</dbReference>
<dbReference type="InterPro" id="IPR052969">
    <property type="entry name" value="Thr-specific_kinase-like"/>
</dbReference>
<evidence type="ECO:0000256" key="2">
    <source>
        <dbReference type="SAM" id="MobiDB-lite"/>
    </source>
</evidence>
<dbReference type="AlphaFoldDB" id="A0AAD5SCL8"/>
<feature type="compositionally biased region" description="Basic and acidic residues" evidence="2">
    <location>
        <begin position="412"/>
        <end position="449"/>
    </location>
</feature>
<dbReference type="Gene3D" id="3.40.50.410">
    <property type="entry name" value="von Willebrand factor, type A domain"/>
    <property type="match status" value="1"/>
</dbReference>
<feature type="region of interest" description="Disordered" evidence="2">
    <location>
        <begin position="390"/>
        <end position="494"/>
    </location>
</feature>
<evidence type="ECO:0000313" key="5">
    <source>
        <dbReference type="Proteomes" id="UP001212841"/>
    </source>
</evidence>
<sequence>MSDAPPKYEEGPTKDASNDKKDGKKDEEKNEEKEGKDTGREKATRPDFVEGNELDLCFALDCTGSMGSYIHTATESIKDIAYKLIQSEKAKINFALIAYRDHPPQDLTYVTNVHPFTSNIHTMKQYLSQQSAQGGGDGPEAVTAALYEALHLPWRPNATKVLVIIADAPPHGLGESGDGFPNGDPNNRDPIQIINEMRANGITIFSVACEPALSRYTHAVDFFQFCATATGGTMTPLTRASLLPSVIIGGAKEQMEMEKLLEQYEKDAEEAKKQGLRTDEEVSSYVHGKWSKQGVTTHQTLYDDIYTAESRAGTDRNVNIYMSSKSLAAASKKTKPVQNRLDSSRFPSAPASAFPRSAAMPLATSATPFAAGAPKKSGMFGGWFGGATRSAPAGPPPAPAAYGAAPALGSMMEHRDRARERRRDRDLHGEDEADGEEGRGEQTVKHVRDTISVAQMSRLHQQHVSRSLRPLDTTRAEKEGKEGERQEKMGMDSD</sequence>
<reference evidence="4" key="1">
    <citation type="submission" date="2020-05" db="EMBL/GenBank/DDBJ databases">
        <title>Phylogenomic resolution of chytrid fungi.</title>
        <authorList>
            <person name="Stajich J.E."/>
            <person name="Amses K."/>
            <person name="Simmons R."/>
            <person name="Seto K."/>
            <person name="Myers J."/>
            <person name="Bonds A."/>
            <person name="Quandt C.A."/>
            <person name="Barry K."/>
            <person name="Liu P."/>
            <person name="Grigoriev I."/>
            <person name="Longcore J.E."/>
            <person name="James T.Y."/>
        </authorList>
    </citation>
    <scope>NUCLEOTIDE SEQUENCE</scope>
    <source>
        <strain evidence="4">JEL0318</strain>
    </source>
</reference>
<dbReference type="PANTHER" id="PTHR47763:SF1">
    <property type="entry name" value="DUF659 DOMAIN-CONTAINING PROTEIN"/>
    <property type="match status" value="1"/>
</dbReference>
<dbReference type="SUPFAM" id="SSF53300">
    <property type="entry name" value="vWA-like"/>
    <property type="match status" value="1"/>
</dbReference>
<accession>A0AAD5SCL8</accession>
<dbReference type="GO" id="GO:0005737">
    <property type="term" value="C:cytoplasm"/>
    <property type="evidence" value="ECO:0007669"/>
    <property type="project" value="TreeGrafter"/>
</dbReference>
<keyword evidence="5" id="KW-1185">Reference proteome</keyword>
<organism evidence="4 5">
    <name type="scientific">Rhizophlyctis rosea</name>
    <dbReference type="NCBI Taxonomy" id="64517"/>
    <lineage>
        <taxon>Eukaryota</taxon>
        <taxon>Fungi</taxon>
        <taxon>Fungi incertae sedis</taxon>
        <taxon>Chytridiomycota</taxon>
        <taxon>Chytridiomycota incertae sedis</taxon>
        <taxon>Chytridiomycetes</taxon>
        <taxon>Rhizophlyctidales</taxon>
        <taxon>Rhizophlyctidaceae</taxon>
        <taxon>Rhizophlyctis</taxon>
    </lineage>
</organism>
<dbReference type="PANTHER" id="PTHR47763">
    <property type="entry name" value="ALPHA-PROTEIN KINASE VWKA"/>
    <property type="match status" value="1"/>
</dbReference>
<feature type="region of interest" description="Disordered" evidence="2">
    <location>
        <begin position="1"/>
        <end position="47"/>
    </location>
</feature>
<dbReference type="SMART" id="SM00327">
    <property type="entry name" value="VWA"/>
    <property type="match status" value="1"/>
</dbReference>
<feature type="compositionally biased region" description="Polar residues" evidence="2">
    <location>
        <begin position="452"/>
        <end position="465"/>
    </location>
</feature>
<evidence type="ECO:0000313" key="4">
    <source>
        <dbReference type="EMBL" id="KAJ3051179.1"/>
    </source>
</evidence>
<dbReference type="PROSITE" id="PS50234">
    <property type="entry name" value="VWFA"/>
    <property type="match status" value="1"/>
</dbReference>
<feature type="domain" description="VWFA" evidence="3">
    <location>
        <begin position="55"/>
        <end position="208"/>
    </location>
</feature>